<gene>
    <name evidence="2" type="ORF">N0V89_002728</name>
</gene>
<evidence type="ECO:0000313" key="3">
    <source>
        <dbReference type="Proteomes" id="UP001140513"/>
    </source>
</evidence>
<feature type="region of interest" description="Disordered" evidence="1">
    <location>
        <begin position="267"/>
        <end position="315"/>
    </location>
</feature>
<proteinExistence type="predicted"/>
<dbReference type="GeneID" id="80906258"/>
<feature type="compositionally biased region" description="Polar residues" evidence="1">
    <location>
        <begin position="167"/>
        <end position="179"/>
    </location>
</feature>
<organism evidence="2 3">
    <name type="scientific">Didymosphaeria variabile</name>
    <dbReference type="NCBI Taxonomy" id="1932322"/>
    <lineage>
        <taxon>Eukaryota</taxon>
        <taxon>Fungi</taxon>
        <taxon>Dikarya</taxon>
        <taxon>Ascomycota</taxon>
        <taxon>Pezizomycotina</taxon>
        <taxon>Dothideomycetes</taxon>
        <taxon>Pleosporomycetidae</taxon>
        <taxon>Pleosporales</taxon>
        <taxon>Massarineae</taxon>
        <taxon>Didymosphaeriaceae</taxon>
        <taxon>Didymosphaeria</taxon>
    </lineage>
</organism>
<dbReference type="RefSeq" id="XP_056075008.1">
    <property type="nucleotide sequence ID" value="XM_056211535.1"/>
</dbReference>
<reference evidence="2" key="1">
    <citation type="submission" date="2022-10" db="EMBL/GenBank/DDBJ databases">
        <title>Tapping the CABI collections for fungal endophytes: first genome assemblies for Collariella, Neodidymelliopsis, Ascochyta clinopodiicola, Didymella pomorum, Didymosphaeria variabile, Neocosmospora piperis and Neocucurbitaria cava.</title>
        <authorList>
            <person name="Hill R."/>
        </authorList>
    </citation>
    <scope>NUCLEOTIDE SEQUENCE</scope>
    <source>
        <strain evidence="2">IMI 356815</strain>
    </source>
</reference>
<accession>A0A9W9CEU0</accession>
<keyword evidence="3" id="KW-1185">Reference proteome</keyword>
<comment type="caution">
    <text evidence="2">The sequence shown here is derived from an EMBL/GenBank/DDBJ whole genome shotgun (WGS) entry which is preliminary data.</text>
</comment>
<dbReference type="EMBL" id="JAPEUX010000002">
    <property type="protein sequence ID" value="KAJ4358149.1"/>
    <property type="molecule type" value="Genomic_DNA"/>
</dbReference>
<name>A0A9W9CEU0_9PLEO</name>
<sequence>MPSSAKRKSARAAKALGIAAQTDCTNVSNQRSGQEVIPILIDGLQDANPECEKRMISALVKTMHINNGSRDNTAAGPSRSKVTKRKGKQNAVVQASQDLTARFSSHKQSGQKHVEQALPKFTATRSSKLEDNKNNAAKQALHDDETTIHMPNDVMLFRLMQTVNHSQDGTAAKRQQSKVTNRKGKEKPASLSSQHGLIAGFSHYEQKKQEEAEQASPNVAAAGYSKSEESNMKAVAQAPGDVTVAECLDSKPSKHKKIEQVPHNVTAVGPSRSKQSMQEEAEQDPETVTIAGSSKDMTGPELIHKPETRPLTWPKGFSDESIHQLKRHSLEHFSRKPKKDPTIVLKPGQLVRTTYPNVNTVYDANLFKYILEAEARAGRIEAIKNSAMVFEMEKKPDKLQQQALDHFEKQCRLCSQVKILRREMETRITRLACASSRSEQVQP</sequence>
<evidence type="ECO:0000313" key="2">
    <source>
        <dbReference type="EMBL" id="KAJ4358149.1"/>
    </source>
</evidence>
<feature type="region of interest" description="Disordered" evidence="1">
    <location>
        <begin position="206"/>
        <end position="225"/>
    </location>
</feature>
<dbReference type="AlphaFoldDB" id="A0A9W9CEU0"/>
<feature type="region of interest" description="Disordered" evidence="1">
    <location>
        <begin position="167"/>
        <end position="197"/>
    </location>
</feature>
<protein>
    <submittedName>
        <fullName evidence="2">Uncharacterized protein</fullName>
    </submittedName>
</protein>
<dbReference type="Proteomes" id="UP001140513">
    <property type="component" value="Unassembled WGS sequence"/>
</dbReference>
<feature type="region of interest" description="Disordered" evidence="1">
    <location>
        <begin position="67"/>
        <end position="91"/>
    </location>
</feature>
<evidence type="ECO:0000256" key="1">
    <source>
        <dbReference type="SAM" id="MobiDB-lite"/>
    </source>
</evidence>